<keyword evidence="2" id="KW-1185">Reference proteome</keyword>
<feature type="non-terminal residue" evidence="1">
    <location>
        <position position="1"/>
    </location>
</feature>
<reference evidence="1" key="1">
    <citation type="submission" date="2022-07" db="EMBL/GenBank/DDBJ databases">
        <title>Phylogenomic reconstructions and comparative analyses of Kickxellomycotina fungi.</title>
        <authorList>
            <person name="Reynolds N.K."/>
            <person name="Stajich J.E."/>
            <person name="Barry K."/>
            <person name="Grigoriev I.V."/>
            <person name="Crous P."/>
            <person name="Smith M.E."/>
        </authorList>
    </citation>
    <scope>NUCLEOTIDE SEQUENCE</scope>
    <source>
        <strain evidence="1">CBS 109366</strain>
    </source>
</reference>
<organism evidence="1 2">
    <name type="scientific">Coemansia nantahalensis</name>
    <dbReference type="NCBI Taxonomy" id="2789366"/>
    <lineage>
        <taxon>Eukaryota</taxon>
        <taxon>Fungi</taxon>
        <taxon>Fungi incertae sedis</taxon>
        <taxon>Zoopagomycota</taxon>
        <taxon>Kickxellomycotina</taxon>
        <taxon>Kickxellomycetes</taxon>
        <taxon>Kickxellales</taxon>
        <taxon>Kickxellaceae</taxon>
        <taxon>Coemansia</taxon>
    </lineage>
</organism>
<name>A0ACC1JUV0_9FUNG</name>
<protein>
    <submittedName>
        <fullName evidence="1">Uncharacterized protein</fullName>
    </submittedName>
</protein>
<dbReference type="Proteomes" id="UP001140234">
    <property type="component" value="Unassembled WGS sequence"/>
</dbReference>
<evidence type="ECO:0000313" key="1">
    <source>
        <dbReference type="EMBL" id="KAJ2767878.1"/>
    </source>
</evidence>
<dbReference type="EMBL" id="JANBUJ010001315">
    <property type="protein sequence ID" value="KAJ2767878.1"/>
    <property type="molecule type" value="Genomic_DNA"/>
</dbReference>
<sequence length="370" mass="38605">LRRIVWQRLSQVVERLSQTGARGSPDSSPGSAAAAETRKRARAEGDDDAKDEAPTESADVRIPDVGQPSLPAAAATSDGDGEGATSNQEPGAEQAEQAKQVEQAEPAEEERAGERAGTAATEETQAPAESGDAQVAAPAAQQANGNGSTEARQIRELEDRISYTLHAFEEAPFTIQRIAELLAWPERHYRSALKFLRAVERVVYVTSTVEEFPTTAPAGGEGDPADAIEQEVAAPSAPAPLASFLAPADPTAPMPGDESIAVRPMSPGGGSSSSSQPVAERRAWPLPTAAAPTAMPIGIPPLDASDTGILHIRRTAAEDKDDLRTKIQSSVDVSVPVCIDEPDGTNGKVTVVPVHPAGPSSPSMPSRDTR</sequence>
<proteinExistence type="predicted"/>
<accession>A0ACC1JUV0</accession>
<gene>
    <name evidence="1" type="ORF">IWQ57_003772</name>
</gene>
<comment type="caution">
    <text evidence="1">The sequence shown here is derived from an EMBL/GenBank/DDBJ whole genome shotgun (WGS) entry which is preliminary data.</text>
</comment>
<evidence type="ECO:0000313" key="2">
    <source>
        <dbReference type="Proteomes" id="UP001140234"/>
    </source>
</evidence>